<proteinExistence type="predicted"/>
<feature type="compositionally biased region" description="Basic and acidic residues" evidence="1">
    <location>
        <begin position="190"/>
        <end position="206"/>
    </location>
</feature>
<evidence type="ECO:0000256" key="1">
    <source>
        <dbReference type="SAM" id="MobiDB-lite"/>
    </source>
</evidence>
<comment type="caution">
    <text evidence="3">The sequence shown here is derived from an EMBL/GenBank/DDBJ whole genome shotgun (WGS) entry which is preliminary data.</text>
</comment>
<evidence type="ECO:0000256" key="2">
    <source>
        <dbReference type="SAM" id="SignalP"/>
    </source>
</evidence>
<keyword evidence="2" id="KW-0732">Signal</keyword>
<dbReference type="InterPro" id="IPR008978">
    <property type="entry name" value="HSP20-like_chaperone"/>
</dbReference>
<dbReference type="SUPFAM" id="SSF49764">
    <property type="entry name" value="HSP20-like chaperones"/>
    <property type="match status" value="1"/>
</dbReference>
<accession>A0AAU9USP7</accession>
<evidence type="ECO:0008006" key="5">
    <source>
        <dbReference type="Google" id="ProtNLM"/>
    </source>
</evidence>
<dbReference type="AlphaFoldDB" id="A0AAU9USP7"/>
<organism evidence="3 4">
    <name type="scientific">Euphydryas editha</name>
    <name type="common">Edith's checkerspot</name>
    <dbReference type="NCBI Taxonomy" id="104508"/>
    <lineage>
        <taxon>Eukaryota</taxon>
        <taxon>Metazoa</taxon>
        <taxon>Ecdysozoa</taxon>
        <taxon>Arthropoda</taxon>
        <taxon>Hexapoda</taxon>
        <taxon>Insecta</taxon>
        <taxon>Pterygota</taxon>
        <taxon>Neoptera</taxon>
        <taxon>Endopterygota</taxon>
        <taxon>Lepidoptera</taxon>
        <taxon>Glossata</taxon>
        <taxon>Ditrysia</taxon>
        <taxon>Papilionoidea</taxon>
        <taxon>Nymphalidae</taxon>
        <taxon>Nymphalinae</taxon>
        <taxon>Euphydryas</taxon>
    </lineage>
</organism>
<reference evidence="3" key="1">
    <citation type="submission" date="2022-03" db="EMBL/GenBank/DDBJ databases">
        <authorList>
            <person name="Tunstrom K."/>
        </authorList>
    </citation>
    <scope>NUCLEOTIDE SEQUENCE</scope>
</reference>
<feature type="signal peptide" evidence="2">
    <location>
        <begin position="1"/>
        <end position="15"/>
    </location>
</feature>
<dbReference type="Proteomes" id="UP001153954">
    <property type="component" value="Unassembled WGS sequence"/>
</dbReference>
<feature type="chain" id="PRO_5043874525" description="SHSP domain-containing protein" evidence="2">
    <location>
        <begin position="16"/>
        <end position="250"/>
    </location>
</feature>
<sequence length="250" mass="29007">MTAIVLFALLACASAAPHFYDHHQFHNHHSYYRHGYNHQPYYHHQRNHKPYYYRPDHHYEDMSPGTFMDSYVFHMKKIWEELQRGMMEGLPKTLFEEKIEENNYKITIYLPGFEQNEIAVTAKKGLLTIQAIHKVECGLEKNYLDVRILPEFVDVNGTWTFEDCLLTIVFPLVGKSNDEPVTTEVSVTQEPEHNTEVVDTDQKGSGEQDTDDGIIRGDQGENNTVSPDGISPRKETVETTTYPILRPIEY</sequence>
<name>A0AAU9USP7_EUPED</name>
<dbReference type="Gene3D" id="2.60.40.790">
    <property type="match status" value="1"/>
</dbReference>
<dbReference type="EMBL" id="CAKOGL010000025">
    <property type="protein sequence ID" value="CAH2102041.1"/>
    <property type="molecule type" value="Genomic_DNA"/>
</dbReference>
<evidence type="ECO:0000313" key="3">
    <source>
        <dbReference type="EMBL" id="CAH2102041.1"/>
    </source>
</evidence>
<evidence type="ECO:0000313" key="4">
    <source>
        <dbReference type="Proteomes" id="UP001153954"/>
    </source>
</evidence>
<feature type="region of interest" description="Disordered" evidence="1">
    <location>
        <begin position="181"/>
        <end position="240"/>
    </location>
</feature>
<keyword evidence="4" id="KW-1185">Reference proteome</keyword>
<protein>
    <recommendedName>
        <fullName evidence="5">SHSP domain-containing protein</fullName>
    </recommendedName>
</protein>
<gene>
    <name evidence="3" type="ORF">EEDITHA_LOCUS16732</name>
</gene>